<protein>
    <recommendedName>
        <fullName evidence="4">Secreted protein</fullName>
    </recommendedName>
</protein>
<gene>
    <name evidence="2" type="ORF">AVEN_142623_1</name>
</gene>
<dbReference type="EMBL" id="BGPR01001258">
    <property type="protein sequence ID" value="GBM49487.1"/>
    <property type="molecule type" value="Genomic_DNA"/>
</dbReference>
<evidence type="ECO:0000256" key="1">
    <source>
        <dbReference type="SAM" id="SignalP"/>
    </source>
</evidence>
<name>A0A4Y2G8C2_ARAVE</name>
<evidence type="ECO:0000313" key="3">
    <source>
        <dbReference type="Proteomes" id="UP000499080"/>
    </source>
</evidence>
<organism evidence="2 3">
    <name type="scientific">Araneus ventricosus</name>
    <name type="common">Orbweaver spider</name>
    <name type="synonym">Epeira ventricosa</name>
    <dbReference type="NCBI Taxonomy" id="182803"/>
    <lineage>
        <taxon>Eukaryota</taxon>
        <taxon>Metazoa</taxon>
        <taxon>Ecdysozoa</taxon>
        <taxon>Arthropoda</taxon>
        <taxon>Chelicerata</taxon>
        <taxon>Arachnida</taxon>
        <taxon>Araneae</taxon>
        <taxon>Araneomorphae</taxon>
        <taxon>Entelegynae</taxon>
        <taxon>Araneoidea</taxon>
        <taxon>Araneidae</taxon>
        <taxon>Araneus</taxon>
    </lineage>
</organism>
<sequence>MPPLLFLQSLWMMYPVGWRESTKRQNAAPTCPVPVTITVTLPVDGHGDVNASLCPTPANHYAAVLDGGQTVETERRPSSLLRNYWQHNTAPV</sequence>
<dbReference type="AlphaFoldDB" id="A0A4Y2G8C2"/>
<proteinExistence type="predicted"/>
<feature type="signal peptide" evidence="1">
    <location>
        <begin position="1"/>
        <end position="19"/>
    </location>
</feature>
<reference evidence="2 3" key="1">
    <citation type="journal article" date="2019" name="Sci. Rep.">
        <title>Orb-weaving spider Araneus ventricosus genome elucidates the spidroin gene catalogue.</title>
        <authorList>
            <person name="Kono N."/>
            <person name="Nakamura H."/>
            <person name="Ohtoshi R."/>
            <person name="Moran D.A.P."/>
            <person name="Shinohara A."/>
            <person name="Yoshida Y."/>
            <person name="Fujiwara M."/>
            <person name="Mori M."/>
            <person name="Tomita M."/>
            <person name="Arakawa K."/>
        </authorList>
    </citation>
    <scope>NUCLEOTIDE SEQUENCE [LARGE SCALE GENOMIC DNA]</scope>
</reference>
<feature type="chain" id="PRO_5021257130" description="Secreted protein" evidence="1">
    <location>
        <begin position="20"/>
        <end position="92"/>
    </location>
</feature>
<evidence type="ECO:0000313" key="2">
    <source>
        <dbReference type="EMBL" id="GBM49487.1"/>
    </source>
</evidence>
<keyword evidence="1" id="KW-0732">Signal</keyword>
<dbReference type="Proteomes" id="UP000499080">
    <property type="component" value="Unassembled WGS sequence"/>
</dbReference>
<keyword evidence="3" id="KW-1185">Reference proteome</keyword>
<comment type="caution">
    <text evidence="2">The sequence shown here is derived from an EMBL/GenBank/DDBJ whole genome shotgun (WGS) entry which is preliminary data.</text>
</comment>
<evidence type="ECO:0008006" key="4">
    <source>
        <dbReference type="Google" id="ProtNLM"/>
    </source>
</evidence>
<accession>A0A4Y2G8C2</accession>